<dbReference type="Gene3D" id="1.20.1050.10">
    <property type="match status" value="1"/>
</dbReference>
<dbReference type="Proteomes" id="UP001652626">
    <property type="component" value="Chromosome 16"/>
</dbReference>
<dbReference type="PROSITE" id="PS51354">
    <property type="entry name" value="GLUTAREDOXIN_2"/>
    <property type="match status" value="1"/>
</dbReference>
<dbReference type="PROSITE" id="PS50404">
    <property type="entry name" value="GST_NTER"/>
    <property type="match status" value="1"/>
</dbReference>
<evidence type="ECO:0000256" key="3">
    <source>
        <dbReference type="SAM" id="SignalP"/>
    </source>
</evidence>
<protein>
    <submittedName>
        <fullName evidence="7">Pyrimidodiazepine synthase-like</fullName>
    </submittedName>
</protein>
<feature type="signal peptide" evidence="3">
    <location>
        <begin position="1"/>
        <end position="16"/>
    </location>
</feature>
<dbReference type="Gene3D" id="3.40.30.10">
    <property type="entry name" value="Glutaredoxin"/>
    <property type="match status" value="1"/>
</dbReference>
<comment type="similarity">
    <text evidence="1">Belongs to the GST superfamily. Omega family.</text>
</comment>
<evidence type="ECO:0000313" key="7">
    <source>
        <dbReference type="RefSeq" id="XP_026499079.2"/>
    </source>
</evidence>
<feature type="domain" description="GST C-terminal" evidence="5">
    <location>
        <begin position="149"/>
        <end position="272"/>
    </location>
</feature>
<dbReference type="SFLD" id="SFLDS00019">
    <property type="entry name" value="Glutathione_Transferase_(cytos"/>
    <property type="match status" value="1"/>
</dbReference>
<dbReference type="InterPro" id="IPR050983">
    <property type="entry name" value="GST_Omega/HSP26"/>
</dbReference>
<evidence type="ECO:0000256" key="2">
    <source>
        <dbReference type="ARBA" id="ARBA00023002"/>
    </source>
</evidence>
<dbReference type="RefSeq" id="XP_026499079.2">
    <property type="nucleotide sequence ID" value="XM_026643294.2"/>
</dbReference>
<dbReference type="InterPro" id="IPR036249">
    <property type="entry name" value="Thioredoxin-like_sf"/>
</dbReference>
<dbReference type="GO" id="GO:0045174">
    <property type="term" value="F:glutathione dehydrogenase (ascorbate) activity"/>
    <property type="evidence" value="ECO:0007669"/>
    <property type="project" value="TreeGrafter"/>
</dbReference>
<dbReference type="GO" id="GO:0006749">
    <property type="term" value="P:glutathione metabolic process"/>
    <property type="evidence" value="ECO:0007669"/>
    <property type="project" value="TreeGrafter"/>
</dbReference>
<dbReference type="InterPro" id="IPR010987">
    <property type="entry name" value="Glutathione-S-Trfase_C-like"/>
</dbReference>
<reference evidence="7" key="1">
    <citation type="submission" date="2025-08" db="UniProtKB">
        <authorList>
            <consortium name="RefSeq"/>
        </authorList>
    </citation>
    <scope>IDENTIFICATION</scope>
    <source>
        <tissue evidence="7">Whole body</tissue>
    </source>
</reference>
<name>A0A8B8IPN0_VANTA</name>
<dbReference type="AlphaFoldDB" id="A0A8B8IPN0"/>
<dbReference type="OrthoDB" id="4951845at2759"/>
<gene>
    <name evidence="7" type="primary">LOC113402931</name>
</gene>
<dbReference type="OMA" id="RYFPGIH"/>
<dbReference type="PRINTS" id="PR01625">
    <property type="entry name" value="GSTRNSFRASEO"/>
</dbReference>
<feature type="chain" id="PRO_5046060739" evidence="3">
    <location>
        <begin position="17"/>
        <end position="289"/>
    </location>
</feature>
<evidence type="ECO:0000313" key="6">
    <source>
        <dbReference type="Proteomes" id="UP001652626"/>
    </source>
</evidence>
<dbReference type="PANTHER" id="PTHR43968:SF6">
    <property type="entry name" value="GLUTATHIONE S-TRANSFERASE OMEGA"/>
    <property type="match status" value="1"/>
</dbReference>
<dbReference type="GO" id="GO:0005737">
    <property type="term" value="C:cytoplasm"/>
    <property type="evidence" value="ECO:0007669"/>
    <property type="project" value="InterPro"/>
</dbReference>
<dbReference type="InterPro" id="IPR040079">
    <property type="entry name" value="Glutathione_S-Trfase"/>
</dbReference>
<keyword evidence="6" id="KW-1185">Reference proteome</keyword>
<dbReference type="PANTHER" id="PTHR43968">
    <property type="match status" value="1"/>
</dbReference>
<evidence type="ECO:0000259" key="4">
    <source>
        <dbReference type="PROSITE" id="PS50404"/>
    </source>
</evidence>
<dbReference type="Pfam" id="PF13417">
    <property type="entry name" value="GST_N_3"/>
    <property type="match status" value="1"/>
</dbReference>
<dbReference type="SUPFAM" id="SSF47616">
    <property type="entry name" value="GST C-terminal domain-like"/>
    <property type="match status" value="1"/>
</dbReference>
<dbReference type="InterPro" id="IPR036282">
    <property type="entry name" value="Glutathione-S-Trfase_C_sf"/>
</dbReference>
<evidence type="ECO:0000259" key="5">
    <source>
        <dbReference type="PROSITE" id="PS50405"/>
    </source>
</evidence>
<evidence type="ECO:0000256" key="1">
    <source>
        <dbReference type="ARBA" id="ARBA00011067"/>
    </source>
</evidence>
<proteinExistence type="inferred from homology"/>
<keyword evidence="3" id="KW-0732">Signal</keyword>
<dbReference type="PROSITE" id="PS50405">
    <property type="entry name" value="GST_CTER"/>
    <property type="match status" value="1"/>
</dbReference>
<organism evidence="6 7">
    <name type="scientific">Vanessa tameamea</name>
    <name type="common">Kamehameha butterfly</name>
    <dbReference type="NCBI Taxonomy" id="334116"/>
    <lineage>
        <taxon>Eukaryota</taxon>
        <taxon>Metazoa</taxon>
        <taxon>Ecdysozoa</taxon>
        <taxon>Arthropoda</taxon>
        <taxon>Hexapoda</taxon>
        <taxon>Insecta</taxon>
        <taxon>Pterygota</taxon>
        <taxon>Neoptera</taxon>
        <taxon>Endopterygota</taxon>
        <taxon>Lepidoptera</taxon>
        <taxon>Glossata</taxon>
        <taxon>Ditrysia</taxon>
        <taxon>Papilionoidea</taxon>
        <taxon>Nymphalidae</taxon>
        <taxon>Nymphalinae</taxon>
        <taxon>Vanessa</taxon>
    </lineage>
</organism>
<dbReference type="SFLD" id="SFLDG00358">
    <property type="entry name" value="Main_(cytGST)"/>
    <property type="match status" value="1"/>
</dbReference>
<dbReference type="SUPFAM" id="SSF52833">
    <property type="entry name" value="Thioredoxin-like"/>
    <property type="match status" value="1"/>
</dbReference>
<dbReference type="GO" id="GO:0004364">
    <property type="term" value="F:glutathione transferase activity"/>
    <property type="evidence" value="ECO:0007669"/>
    <property type="project" value="InterPro"/>
</dbReference>
<accession>A0A8B8IPN0</accession>
<dbReference type="InterPro" id="IPR005442">
    <property type="entry name" value="GST_omega"/>
</dbReference>
<dbReference type="Pfam" id="PF13410">
    <property type="entry name" value="GST_C_2"/>
    <property type="match status" value="1"/>
</dbReference>
<keyword evidence="2" id="KW-0560">Oxidoreductase</keyword>
<dbReference type="InterPro" id="IPR004045">
    <property type="entry name" value="Glutathione_S-Trfase_N"/>
</dbReference>
<dbReference type="GeneID" id="113402931"/>
<feature type="domain" description="GST N-terminal" evidence="4">
    <location>
        <begin position="65"/>
        <end position="144"/>
    </location>
</feature>
<sequence length="289" mass="33071">MIMSTLSFAMHILVSSYKVLAPVGQILEYVLPYRNMAAKAISGSGSINFNTKHLKKGDPLPPYNGKLRLYNMRYCPFAQRTILALNAKQIDYEVVNINLVEKPEWFLQKSAFGKVPSIEIKEDVCIYESLITVEYLDEVYPQRPLLPKDPAKKAFDKIIVENTGAIHAMFFKSMTAPDTITEATINAYHGALKFIEDQLKSRGTTFLGGDEPGYADYMIWPWFERVQGYKKTDHQIKIDPIKYPILAQYIDKMFKDPAVSQYLIPNDIMEKFVNGYKLGNPNYELLNEN</sequence>